<proteinExistence type="predicted"/>
<evidence type="ECO:0008006" key="3">
    <source>
        <dbReference type="Google" id="ProtNLM"/>
    </source>
</evidence>
<dbReference type="EMBL" id="JBHUHP010000028">
    <property type="protein sequence ID" value="MFD2093664.1"/>
    <property type="molecule type" value="Genomic_DNA"/>
</dbReference>
<accession>A0ABW4XHY6</accession>
<gene>
    <name evidence="1" type="ORF">ACFSHS_19050</name>
</gene>
<sequence length="72" mass="8187">MTTIAVQTRTVTVGVDTHEDTHVVLVRMGTDQRTRDYVARRTTQGMSRPEIIRCLKRYVAREVYAALTHPGT</sequence>
<dbReference type="Proteomes" id="UP001597402">
    <property type="component" value="Unassembled WGS sequence"/>
</dbReference>
<reference evidence="2" key="1">
    <citation type="journal article" date="2019" name="Int. J. Syst. Evol. Microbiol.">
        <title>The Global Catalogue of Microorganisms (GCM) 10K type strain sequencing project: providing services to taxonomists for standard genome sequencing and annotation.</title>
        <authorList>
            <consortium name="The Broad Institute Genomics Platform"/>
            <consortium name="The Broad Institute Genome Sequencing Center for Infectious Disease"/>
            <person name="Wu L."/>
            <person name="Ma J."/>
        </authorList>
    </citation>
    <scope>NUCLEOTIDE SEQUENCE [LARGE SCALE GENOMIC DNA]</scope>
    <source>
        <strain evidence="2">JCM 3338</strain>
    </source>
</reference>
<dbReference type="RefSeq" id="WP_376879522.1">
    <property type="nucleotide sequence ID" value="NZ_JBHUHP010000028.1"/>
</dbReference>
<comment type="caution">
    <text evidence="1">The sequence shown here is derived from an EMBL/GenBank/DDBJ whole genome shotgun (WGS) entry which is preliminary data.</text>
</comment>
<name>A0ABW4XHY6_9ACTN</name>
<protein>
    <recommendedName>
        <fullName evidence="3">Transposase</fullName>
    </recommendedName>
</protein>
<organism evidence="1 2">
    <name type="scientific">Blastococcus deserti</name>
    <dbReference type="NCBI Taxonomy" id="2259033"/>
    <lineage>
        <taxon>Bacteria</taxon>
        <taxon>Bacillati</taxon>
        <taxon>Actinomycetota</taxon>
        <taxon>Actinomycetes</taxon>
        <taxon>Geodermatophilales</taxon>
        <taxon>Geodermatophilaceae</taxon>
        <taxon>Blastococcus</taxon>
    </lineage>
</organism>
<keyword evidence="2" id="KW-1185">Reference proteome</keyword>
<evidence type="ECO:0000313" key="1">
    <source>
        <dbReference type="EMBL" id="MFD2093664.1"/>
    </source>
</evidence>
<evidence type="ECO:0000313" key="2">
    <source>
        <dbReference type="Proteomes" id="UP001597402"/>
    </source>
</evidence>